<name>A0A5J6I116_STRC4</name>
<accession>A0A5J6I116</accession>
<gene>
    <name evidence="1" type="ORF">CP976_16965</name>
</gene>
<sequence>MDVNYEELRESLTASRGLRTVAMGILRDIEGAGRLGIQVREAISRSLESHGMGHFPGELPSSQHDQVRLYLLGSPIADVVKAVLSPTPKGDEALRSINDAGAQEQLRQIGEIVGG</sequence>
<proteinExistence type="predicted"/>
<evidence type="ECO:0000313" key="1">
    <source>
        <dbReference type="EMBL" id="QEV25678.1"/>
    </source>
</evidence>
<protein>
    <submittedName>
        <fullName evidence="1">Uncharacterized protein</fullName>
    </submittedName>
</protein>
<dbReference type="AlphaFoldDB" id="A0A5J6I116"/>
<evidence type="ECO:0000313" key="2">
    <source>
        <dbReference type="Proteomes" id="UP000326598"/>
    </source>
</evidence>
<dbReference type="GeneID" id="91417761"/>
<dbReference type="EMBL" id="CP023694">
    <property type="protein sequence ID" value="QEV25678.1"/>
    <property type="molecule type" value="Genomic_DNA"/>
</dbReference>
<dbReference type="RefSeq" id="WP_150481131.1">
    <property type="nucleotide sequence ID" value="NZ_BMTB01000001.1"/>
</dbReference>
<reference evidence="1 2" key="1">
    <citation type="submission" date="2017-09" db="EMBL/GenBank/DDBJ databases">
        <authorList>
            <person name="Lee N."/>
            <person name="Cho B.-K."/>
        </authorList>
    </citation>
    <scope>NUCLEOTIDE SEQUENCE [LARGE SCALE GENOMIC DNA]</scope>
    <source>
        <strain evidence="1 2">ATCC 13740</strain>
    </source>
</reference>
<dbReference type="Proteomes" id="UP000326598">
    <property type="component" value="Chromosome"/>
</dbReference>
<dbReference type="KEGG" id="scoe:CP976_16965"/>
<organism evidence="1 2">
    <name type="scientific">Streptomyces coeruleorubidus</name>
    <dbReference type="NCBI Taxonomy" id="116188"/>
    <lineage>
        <taxon>Bacteria</taxon>
        <taxon>Bacillati</taxon>
        <taxon>Actinomycetota</taxon>
        <taxon>Actinomycetes</taxon>
        <taxon>Kitasatosporales</taxon>
        <taxon>Streptomycetaceae</taxon>
        <taxon>Streptomyces</taxon>
    </lineage>
</organism>